<dbReference type="Proteomes" id="UP000026961">
    <property type="component" value="Chromosome 12"/>
</dbReference>
<sequence>MPTAAAACHRSPLGPCAAQPATCCVGREEGEERAGDEMGGEGEEAEGEEEGDRSEREEAPDQVVSLKEIVNQVNEEEADVHGGRGDGPKTTPQPVAHGWTMVATPPAAPSASFVAILAILYLCISSASSSPLVAATNRAFANRCSVEVAAAAPPYPLESELAVADVTPCAWGRSGGRIHRRLASRTQSAITATPPLPSPVQDPHRIQRRDARIRAGYAPPRPDPCAWGAERRLDAPPPCLPPVVARHRRPRSHTMPDPSTLCPLPLSGGAGARAATPPARSRLSSPCPQPCPPSPRPCHRQP</sequence>
<evidence type="ECO:0000313" key="3">
    <source>
        <dbReference type="Proteomes" id="UP000026961"/>
    </source>
</evidence>
<feature type="compositionally biased region" description="Pro residues" evidence="1">
    <location>
        <begin position="287"/>
        <end position="296"/>
    </location>
</feature>
<dbReference type="HOGENOM" id="CLU_922491_0_0_1"/>
<dbReference type="EnsemblPlants" id="OGLUM12G07020.1">
    <property type="protein sequence ID" value="OGLUM12G07020.1"/>
    <property type="gene ID" value="OGLUM12G07020"/>
</dbReference>
<feature type="region of interest" description="Disordered" evidence="1">
    <location>
        <begin position="28"/>
        <end position="65"/>
    </location>
</feature>
<feature type="compositionally biased region" description="Low complexity" evidence="1">
    <location>
        <begin position="272"/>
        <end position="286"/>
    </location>
</feature>
<evidence type="ECO:0000256" key="1">
    <source>
        <dbReference type="SAM" id="MobiDB-lite"/>
    </source>
</evidence>
<evidence type="ECO:0000313" key="2">
    <source>
        <dbReference type="EnsemblPlants" id="OGLUM12G07020.1"/>
    </source>
</evidence>
<reference evidence="2" key="1">
    <citation type="submission" date="2015-04" db="UniProtKB">
        <authorList>
            <consortium name="EnsemblPlants"/>
        </authorList>
    </citation>
    <scope>IDENTIFICATION</scope>
</reference>
<dbReference type="Gramene" id="OGLUM12G07020.1">
    <property type="protein sequence ID" value="OGLUM12G07020.1"/>
    <property type="gene ID" value="OGLUM12G07020"/>
</dbReference>
<feature type="region of interest" description="Disordered" evidence="1">
    <location>
        <begin position="236"/>
        <end position="302"/>
    </location>
</feature>
<accession>A0A0E0BQB4</accession>
<dbReference type="AlphaFoldDB" id="A0A0E0BQB4"/>
<reference evidence="2" key="2">
    <citation type="submission" date="2018-05" db="EMBL/GenBank/DDBJ databases">
        <title>OgluRS3 (Oryza glumaepatula Reference Sequence Version 3).</title>
        <authorList>
            <person name="Zhang J."/>
            <person name="Kudrna D."/>
            <person name="Lee S."/>
            <person name="Talag J."/>
            <person name="Welchert J."/>
            <person name="Wing R.A."/>
        </authorList>
    </citation>
    <scope>NUCLEOTIDE SEQUENCE [LARGE SCALE GENOMIC DNA]</scope>
</reference>
<proteinExistence type="predicted"/>
<organism evidence="2">
    <name type="scientific">Oryza glumipatula</name>
    <dbReference type="NCBI Taxonomy" id="40148"/>
    <lineage>
        <taxon>Eukaryota</taxon>
        <taxon>Viridiplantae</taxon>
        <taxon>Streptophyta</taxon>
        <taxon>Embryophyta</taxon>
        <taxon>Tracheophyta</taxon>
        <taxon>Spermatophyta</taxon>
        <taxon>Magnoliopsida</taxon>
        <taxon>Liliopsida</taxon>
        <taxon>Poales</taxon>
        <taxon>Poaceae</taxon>
        <taxon>BOP clade</taxon>
        <taxon>Oryzoideae</taxon>
        <taxon>Oryzeae</taxon>
        <taxon>Oryzinae</taxon>
        <taxon>Oryza</taxon>
    </lineage>
</organism>
<feature type="compositionally biased region" description="Acidic residues" evidence="1">
    <location>
        <begin position="38"/>
        <end position="52"/>
    </location>
</feature>
<keyword evidence="3" id="KW-1185">Reference proteome</keyword>
<feature type="region of interest" description="Disordered" evidence="1">
    <location>
        <begin position="1"/>
        <end position="20"/>
    </location>
</feature>
<protein>
    <submittedName>
        <fullName evidence="2">Uncharacterized protein</fullName>
    </submittedName>
</protein>
<name>A0A0E0BQB4_9ORYZ</name>